<gene>
    <name evidence="2" type="ORF">AWC38_SpisGene13795</name>
</gene>
<evidence type="ECO:0000313" key="3">
    <source>
        <dbReference type="Proteomes" id="UP000225706"/>
    </source>
</evidence>
<keyword evidence="1" id="KW-0175">Coiled coil</keyword>
<dbReference type="PANTHER" id="PTHR37508:SF1">
    <property type="entry name" value="TRANSMEMBRANE PROTEIN"/>
    <property type="match status" value="1"/>
</dbReference>
<proteinExistence type="predicted"/>
<evidence type="ECO:0000313" key="2">
    <source>
        <dbReference type="EMBL" id="PFX21717.1"/>
    </source>
</evidence>
<dbReference type="Proteomes" id="UP000225706">
    <property type="component" value="Unassembled WGS sequence"/>
</dbReference>
<dbReference type="OrthoDB" id="5989238at2759"/>
<accession>A0A2B4RZF9</accession>
<feature type="coiled-coil region" evidence="1">
    <location>
        <begin position="419"/>
        <end position="461"/>
    </location>
</feature>
<keyword evidence="3" id="KW-1185">Reference proteome</keyword>
<dbReference type="EMBL" id="LSMT01000266">
    <property type="protein sequence ID" value="PFX21717.1"/>
    <property type="molecule type" value="Genomic_DNA"/>
</dbReference>
<comment type="caution">
    <text evidence="2">The sequence shown here is derived from an EMBL/GenBank/DDBJ whole genome shotgun (WGS) entry which is preliminary data.</text>
</comment>
<dbReference type="AlphaFoldDB" id="A0A2B4RZF9"/>
<organism evidence="2 3">
    <name type="scientific">Stylophora pistillata</name>
    <name type="common">Smooth cauliflower coral</name>
    <dbReference type="NCBI Taxonomy" id="50429"/>
    <lineage>
        <taxon>Eukaryota</taxon>
        <taxon>Metazoa</taxon>
        <taxon>Cnidaria</taxon>
        <taxon>Anthozoa</taxon>
        <taxon>Hexacorallia</taxon>
        <taxon>Scleractinia</taxon>
        <taxon>Astrocoeniina</taxon>
        <taxon>Pocilloporidae</taxon>
        <taxon>Stylophora</taxon>
    </lineage>
</organism>
<protein>
    <submittedName>
        <fullName evidence="2">Uncharacterized protein</fullName>
    </submittedName>
</protein>
<reference evidence="3" key="1">
    <citation type="journal article" date="2017" name="bioRxiv">
        <title>Comparative analysis of the genomes of Stylophora pistillata and Acropora digitifera provides evidence for extensive differences between species of corals.</title>
        <authorList>
            <person name="Voolstra C.R."/>
            <person name="Li Y."/>
            <person name="Liew Y.J."/>
            <person name="Baumgarten S."/>
            <person name="Zoccola D."/>
            <person name="Flot J.-F."/>
            <person name="Tambutte S."/>
            <person name="Allemand D."/>
            <person name="Aranda M."/>
        </authorList>
    </citation>
    <scope>NUCLEOTIDE SEQUENCE [LARGE SCALE GENOMIC DNA]</scope>
</reference>
<feature type="coiled-coil region" evidence="1">
    <location>
        <begin position="156"/>
        <end position="207"/>
    </location>
</feature>
<sequence>MDLSPKTNVEIDGETFDLLTLPSPNSVKVLMAKSDLLTSLDLASLADDLGKLGSFIRVAYNGVAGNTEIQIKVQKVGYKITHLADQSAVTVHNFKRASNDVIQEIRGAYQYLLDGLEEMAMETLSQLTDVAKEMATAAEKLHDDFEEVKKDAIDALQDTQRAKGTQEERKRALLRERKEFEMQKQKAQTIEKRALEAEDKASELYTQAEKRQEKVFDKQGSIFAALADGLMSIVGAVKAGLGGDFKEMMEKLESLGDQSRYKEAMKMANEEKMKHLDEMQKQRDMRRDALLQCIEFTEKIKSCRDDDALADAAINALHNSIGALKSLSAIMMNAAQFWHQMQSSFGSLAKGNVQRLVKCAMKGPEETRLEVWTGDPFKRKVLREYIKWLAIVGVCEEYMKQIKETRKDLYSYLTENPTIEEAKKNVRKLADKLAADLKKANEELAEKEKEAQEERKSLEDSK</sequence>
<evidence type="ECO:0000256" key="1">
    <source>
        <dbReference type="SAM" id="Coils"/>
    </source>
</evidence>
<name>A0A2B4RZF9_STYPI</name>
<dbReference type="PANTHER" id="PTHR37508">
    <property type="entry name" value="TRANSMEMBRANE PROTEIN"/>
    <property type="match status" value="1"/>
</dbReference>
<dbReference type="STRING" id="50429.A0A2B4RZF9"/>